<sequence>MQRFKGSEHDFVFACTSGDWTSVMNLLDAVSIDELRSGLIAASSRGHADICKLILQADPHAANYVDSQQWNALRSAACNNHDNVVDLLIQNGVEVDECGEGGRTALRAAAW</sequence>
<dbReference type="Proteomes" id="UP000280834">
    <property type="component" value="Unassembled WGS sequence"/>
</dbReference>
<accession>A0A3P7T242</accession>
<dbReference type="EMBL" id="UZAG01002945">
    <property type="protein sequence ID" value="VDO14481.1"/>
    <property type="molecule type" value="Genomic_DNA"/>
</dbReference>
<dbReference type="InterPro" id="IPR002110">
    <property type="entry name" value="Ankyrin_rpt"/>
</dbReference>
<dbReference type="Gene3D" id="1.25.40.20">
    <property type="entry name" value="Ankyrin repeat-containing domain"/>
    <property type="match status" value="1"/>
</dbReference>
<organism evidence="3 4">
    <name type="scientific">Brugia timori</name>
    <dbReference type="NCBI Taxonomy" id="42155"/>
    <lineage>
        <taxon>Eukaryota</taxon>
        <taxon>Metazoa</taxon>
        <taxon>Ecdysozoa</taxon>
        <taxon>Nematoda</taxon>
        <taxon>Chromadorea</taxon>
        <taxon>Rhabditida</taxon>
        <taxon>Spirurina</taxon>
        <taxon>Spiruromorpha</taxon>
        <taxon>Filarioidea</taxon>
        <taxon>Onchocercidae</taxon>
        <taxon>Brugia</taxon>
    </lineage>
</organism>
<dbReference type="InterPro" id="IPR036770">
    <property type="entry name" value="Ankyrin_rpt-contain_sf"/>
</dbReference>
<protein>
    <submittedName>
        <fullName evidence="3">Uncharacterized protein</fullName>
    </submittedName>
</protein>
<keyword evidence="2" id="KW-0040">ANK repeat</keyword>
<proteinExistence type="predicted"/>
<reference evidence="3 4" key="1">
    <citation type="submission" date="2018-11" db="EMBL/GenBank/DDBJ databases">
        <authorList>
            <consortium name="Pathogen Informatics"/>
        </authorList>
    </citation>
    <scope>NUCLEOTIDE SEQUENCE [LARGE SCALE GENOMIC DNA]</scope>
</reference>
<dbReference type="SMART" id="SM00248">
    <property type="entry name" value="ANK"/>
    <property type="match status" value="2"/>
</dbReference>
<dbReference type="PANTHER" id="PTHR24198">
    <property type="entry name" value="ANKYRIN REPEAT AND PROTEIN KINASE DOMAIN-CONTAINING PROTEIN"/>
    <property type="match status" value="1"/>
</dbReference>
<dbReference type="Pfam" id="PF12796">
    <property type="entry name" value="Ank_2"/>
    <property type="match status" value="1"/>
</dbReference>
<dbReference type="AlphaFoldDB" id="A0A3P7T242"/>
<evidence type="ECO:0000313" key="3">
    <source>
        <dbReference type="EMBL" id="VDO14481.1"/>
    </source>
</evidence>
<evidence type="ECO:0000256" key="1">
    <source>
        <dbReference type="ARBA" id="ARBA00022737"/>
    </source>
</evidence>
<name>A0A3P7T242_9BILA</name>
<dbReference type="PANTHER" id="PTHR24198:SF165">
    <property type="entry name" value="ANKYRIN REPEAT-CONTAINING PROTEIN-RELATED"/>
    <property type="match status" value="1"/>
</dbReference>
<gene>
    <name evidence="3" type="ORF">BTMF_LOCUS3300</name>
</gene>
<keyword evidence="4" id="KW-1185">Reference proteome</keyword>
<keyword evidence="1" id="KW-0677">Repeat</keyword>
<evidence type="ECO:0000256" key="2">
    <source>
        <dbReference type="ARBA" id="ARBA00023043"/>
    </source>
</evidence>
<evidence type="ECO:0000313" key="4">
    <source>
        <dbReference type="Proteomes" id="UP000280834"/>
    </source>
</evidence>
<dbReference type="SUPFAM" id="SSF48403">
    <property type="entry name" value="Ankyrin repeat"/>
    <property type="match status" value="1"/>
</dbReference>